<reference evidence="1" key="1">
    <citation type="journal article" date="2019" name="Sci. Rep.">
        <title>Draft genome of Tanacetum cinerariifolium, the natural source of mosquito coil.</title>
        <authorList>
            <person name="Yamashiro T."/>
            <person name="Shiraishi A."/>
            <person name="Satake H."/>
            <person name="Nakayama K."/>
        </authorList>
    </citation>
    <scope>NUCLEOTIDE SEQUENCE</scope>
</reference>
<accession>A0A699KM53</accession>
<organism evidence="1">
    <name type="scientific">Tanacetum cinerariifolium</name>
    <name type="common">Dalmatian daisy</name>
    <name type="synonym">Chrysanthemum cinerariifolium</name>
    <dbReference type="NCBI Taxonomy" id="118510"/>
    <lineage>
        <taxon>Eukaryota</taxon>
        <taxon>Viridiplantae</taxon>
        <taxon>Streptophyta</taxon>
        <taxon>Embryophyta</taxon>
        <taxon>Tracheophyta</taxon>
        <taxon>Spermatophyta</taxon>
        <taxon>Magnoliopsida</taxon>
        <taxon>eudicotyledons</taxon>
        <taxon>Gunneridae</taxon>
        <taxon>Pentapetalae</taxon>
        <taxon>asterids</taxon>
        <taxon>campanulids</taxon>
        <taxon>Asterales</taxon>
        <taxon>Asteraceae</taxon>
        <taxon>Asteroideae</taxon>
        <taxon>Anthemideae</taxon>
        <taxon>Anthemidinae</taxon>
        <taxon>Tanacetum</taxon>
    </lineage>
</organism>
<comment type="caution">
    <text evidence="1">The sequence shown here is derived from an EMBL/GenBank/DDBJ whole genome shotgun (WGS) entry which is preliminary data.</text>
</comment>
<protein>
    <submittedName>
        <fullName evidence="1">Uncharacterized protein</fullName>
    </submittedName>
</protein>
<evidence type="ECO:0000313" key="1">
    <source>
        <dbReference type="EMBL" id="GFB00183.1"/>
    </source>
</evidence>
<dbReference type="EMBL" id="BKCJ010531077">
    <property type="protein sequence ID" value="GFB00183.1"/>
    <property type="molecule type" value="Genomic_DNA"/>
</dbReference>
<dbReference type="AlphaFoldDB" id="A0A699KM53"/>
<gene>
    <name evidence="1" type="ORF">Tci_672154</name>
</gene>
<proteinExistence type="predicted"/>
<name>A0A699KM53_TANCI</name>
<sequence length="196" mass="22711">MTLNEYLMYYGRHRDLKRSCTSRKSVAFARNRILVYPDSNEEDEEYYSLPLLLPCFKTPQPCATYNSVHHNSHNEVDIDNMTIEEYEKYELAMSTMKNEIQVPTQGFTSQFFNQSPNPPLDKKDSLDEILDDLFKIGAENIRKMEHEVPNRCNDINNYEDCDQEDGKLPDLPTFSATDEFASVCKPSEDNIDVNTA</sequence>